<accession>A0A098TN60</accession>
<sequence>MTVVLDASALLAYLKAEPGGDLVDGVLAESVISSVNWAEVIQKSIAASVNVDGMLDDLEALGLVVEPFTPEDGEMAGRLWEQTRQAGLSLGDRACLSLGLRLGVNVLTADHAWTALNLSLDMQVIRT</sequence>
<dbReference type="Gene3D" id="3.40.50.1010">
    <property type="entry name" value="5'-nuclease"/>
    <property type="match status" value="1"/>
</dbReference>
<dbReference type="CDD" id="cd18682">
    <property type="entry name" value="PIN_VapC-like"/>
    <property type="match status" value="1"/>
</dbReference>
<dbReference type="RefSeq" id="WP_036530710.1">
    <property type="nucleotide sequence ID" value="NZ_JJML01000003.1"/>
</dbReference>
<dbReference type="EMBL" id="JJML01000003">
    <property type="protein sequence ID" value="KGF73765.1"/>
    <property type="molecule type" value="Genomic_DNA"/>
</dbReference>
<organism evidence="2 3">
    <name type="scientific">Neosynechococcus sphagnicola sy1</name>
    <dbReference type="NCBI Taxonomy" id="1497020"/>
    <lineage>
        <taxon>Bacteria</taxon>
        <taxon>Bacillati</taxon>
        <taxon>Cyanobacteriota</taxon>
        <taxon>Cyanophyceae</taxon>
        <taxon>Neosynechococcales</taxon>
        <taxon>Neosynechococcaceae</taxon>
        <taxon>Neosynechococcus</taxon>
    </lineage>
</organism>
<evidence type="ECO:0000259" key="1">
    <source>
        <dbReference type="Pfam" id="PF01850"/>
    </source>
</evidence>
<dbReference type="SUPFAM" id="SSF88723">
    <property type="entry name" value="PIN domain-like"/>
    <property type="match status" value="1"/>
</dbReference>
<gene>
    <name evidence="2" type="ORF">DO97_10095</name>
</gene>
<dbReference type="AlphaFoldDB" id="A0A098TN60"/>
<dbReference type="InterPro" id="IPR002716">
    <property type="entry name" value="PIN_dom"/>
</dbReference>
<dbReference type="STRING" id="1497020.DO97_10095"/>
<feature type="domain" description="PIN" evidence="1">
    <location>
        <begin position="3"/>
        <end position="113"/>
    </location>
</feature>
<dbReference type="Pfam" id="PF01850">
    <property type="entry name" value="PIN"/>
    <property type="match status" value="1"/>
</dbReference>
<keyword evidence="3" id="KW-1185">Reference proteome</keyword>
<name>A0A098TN60_9CYAN</name>
<dbReference type="InterPro" id="IPR029060">
    <property type="entry name" value="PIN-like_dom_sf"/>
</dbReference>
<evidence type="ECO:0000313" key="2">
    <source>
        <dbReference type="EMBL" id="KGF73765.1"/>
    </source>
</evidence>
<dbReference type="OrthoDB" id="286092at2"/>
<reference evidence="2 3" key="1">
    <citation type="journal article" date="2014" name="Mol. Ecol.">
        <title>Evolution of Synechococcus.</title>
        <authorList>
            <person name="Dvorak P."/>
            <person name="Casamatta D."/>
            <person name="Hasler P."/>
            <person name="Poulickova A."/>
            <person name="Ondrej V."/>
            <person name="Sanges R."/>
        </authorList>
    </citation>
    <scope>NUCLEOTIDE SEQUENCE [LARGE SCALE GENOMIC DNA]</scope>
    <source>
        <strain evidence="2 3">CAUP A 1101</strain>
    </source>
</reference>
<comment type="caution">
    <text evidence="2">The sequence shown here is derived from an EMBL/GenBank/DDBJ whole genome shotgun (WGS) entry which is preliminary data.</text>
</comment>
<protein>
    <submittedName>
        <fullName evidence="2">Twitching motility protein PilT</fullName>
    </submittedName>
</protein>
<dbReference type="Proteomes" id="UP000030170">
    <property type="component" value="Unassembled WGS sequence"/>
</dbReference>
<proteinExistence type="predicted"/>
<evidence type="ECO:0000313" key="3">
    <source>
        <dbReference type="Proteomes" id="UP000030170"/>
    </source>
</evidence>